<gene>
    <name evidence="6" type="ORF">MNB_SUP05-SYMBIONT-4-1406</name>
</gene>
<sequence>MIILKTNMGDIHIELDAKNAPKTSKNFIAYVKSGFYDGTIFHRVIKNFMIQGGGFTEDMKEKSTKKEIENEANNGLKNNKYTLAMARTMMPHSASSQFFINTTDNNFLTYPGQDGWGYCVFGKVVKGFNVVDAMNKVNTGNKGMHADVPVDAVIIQKATVKAVAKKKPVAKKTTAKKTPVKKTTAKKVVKKKPAVKKTTAKKVVAKKPATKKVTKKTPVKKVATKKPVTKKTTTKKVVKKKPATKRTTKTTLKK</sequence>
<dbReference type="GO" id="GO:0030261">
    <property type="term" value="P:chromosome condensation"/>
    <property type="evidence" value="ECO:0007669"/>
    <property type="project" value="InterPro"/>
</dbReference>
<dbReference type="Gene3D" id="2.40.100.10">
    <property type="entry name" value="Cyclophilin-like"/>
    <property type="match status" value="1"/>
</dbReference>
<dbReference type="Pfam" id="PF00160">
    <property type="entry name" value="Pro_isomerase"/>
    <property type="match status" value="1"/>
</dbReference>
<dbReference type="PANTHER" id="PTHR43246">
    <property type="entry name" value="PEPTIDYL-PROLYL CIS-TRANS ISOMERASE CYP38, CHLOROPLASTIC"/>
    <property type="match status" value="1"/>
</dbReference>
<reference evidence="6" key="1">
    <citation type="submission" date="2016-10" db="EMBL/GenBank/DDBJ databases">
        <authorList>
            <person name="de Groot N.N."/>
        </authorList>
    </citation>
    <scope>NUCLEOTIDE SEQUENCE</scope>
</reference>
<dbReference type="GO" id="GO:0006457">
    <property type="term" value="P:protein folding"/>
    <property type="evidence" value="ECO:0007669"/>
    <property type="project" value="InterPro"/>
</dbReference>
<feature type="domain" description="PPIase cyclophilin-type" evidence="5">
    <location>
        <begin position="1"/>
        <end position="160"/>
    </location>
</feature>
<dbReference type="InterPro" id="IPR044665">
    <property type="entry name" value="E_coli_cyclophilin_A-like"/>
</dbReference>
<evidence type="ECO:0000259" key="5">
    <source>
        <dbReference type="PROSITE" id="PS50072"/>
    </source>
</evidence>
<proteinExistence type="predicted"/>
<evidence type="ECO:0000256" key="3">
    <source>
        <dbReference type="ARBA" id="ARBA00023235"/>
    </source>
</evidence>
<dbReference type="EC" id="5.2.1.8" evidence="1"/>
<dbReference type="SUPFAM" id="SSF50891">
    <property type="entry name" value="Cyclophilin-like"/>
    <property type="match status" value="1"/>
</dbReference>
<evidence type="ECO:0000256" key="4">
    <source>
        <dbReference type="SAM" id="MobiDB-lite"/>
    </source>
</evidence>
<evidence type="ECO:0000313" key="6">
    <source>
        <dbReference type="EMBL" id="SFV85473.1"/>
    </source>
</evidence>
<protein>
    <recommendedName>
        <fullName evidence="1">peptidylprolyl isomerase</fullName>
        <ecNumber evidence="1">5.2.1.8</ecNumber>
    </recommendedName>
</protein>
<keyword evidence="3 6" id="KW-0413">Isomerase</keyword>
<dbReference type="InterPro" id="IPR020892">
    <property type="entry name" value="Cyclophilin-type_PPIase_CS"/>
</dbReference>
<dbReference type="EMBL" id="FPHY01000033">
    <property type="protein sequence ID" value="SFV85473.1"/>
    <property type="molecule type" value="Genomic_DNA"/>
</dbReference>
<evidence type="ECO:0000256" key="2">
    <source>
        <dbReference type="ARBA" id="ARBA00023110"/>
    </source>
</evidence>
<accession>A0A1W1DUY0</accession>
<keyword evidence="2" id="KW-0697">Rotamase</keyword>
<dbReference type="PROSITE" id="PS50072">
    <property type="entry name" value="CSA_PPIASE_2"/>
    <property type="match status" value="1"/>
</dbReference>
<name>A0A1W1DUY0_9ZZZZ</name>
<dbReference type="PROSITE" id="PS00170">
    <property type="entry name" value="CSA_PPIASE_1"/>
    <property type="match status" value="1"/>
</dbReference>
<feature type="region of interest" description="Disordered" evidence="4">
    <location>
        <begin position="189"/>
        <end position="254"/>
    </location>
</feature>
<dbReference type="GO" id="GO:0030527">
    <property type="term" value="F:structural constituent of chromatin"/>
    <property type="evidence" value="ECO:0007669"/>
    <property type="project" value="InterPro"/>
</dbReference>
<dbReference type="GO" id="GO:0003755">
    <property type="term" value="F:peptidyl-prolyl cis-trans isomerase activity"/>
    <property type="evidence" value="ECO:0007669"/>
    <property type="project" value="UniProtKB-KW"/>
</dbReference>
<organism evidence="6">
    <name type="scientific">hydrothermal vent metagenome</name>
    <dbReference type="NCBI Taxonomy" id="652676"/>
    <lineage>
        <taxon>unclassified sequences</taxon>
        <taxon>metagenomes</taxon>
        <taxon>ecological metagenomes</taxon>
    </lineage>
</organism>
<dbReference type="AlphaFoldDB" id="A0A1W1DUY0"/>
<dbReference type="GO" id="GO:0003677">
    <property type="term" value="F:DNA binding"/>
    <property type="evidence" value="ECO:0007669"/>
    <property type="project" value="InterPro"/>
</dbReference>
<dbReference type="PRINTS" id="PR00153">
    <property type="entry name" value="CSAPPISMRASE"/>
</dbReference>
<dbReference type="InterPro" id="IPR029000">
    <property type="entry name" value="Cyclophilin-like_dom_sf"/>
</dbReference>
<dbReference type="InterPro" id="IPR002130">
    <property type="entry name" value="Cyclophilin-type_PPIase_dom"/>
</dbReference>
<evidence type="ECO:0000256" key="1">
    <source>
        <dbReference type="ARBA" id="ARBA00013194"/>
    </source>
</evidence>